<dbReference type="InterPro" id="IPR001902">
    <property type="entry name" value="SLC26A/SulP_fam"/>
</dbReference>
<evidence type="ECO:0000313" key="7">
    <source>
        <dbReference type="EMBL" id="ACL08523.1"/>
    </source>
</evidence>
<dbReference type="SUPFAM" id="SSF52091">
    <property type="entry name" value="SpoIIaa-like"/>
    <property type="match status" value="1"/>
</dbReference>
<dbReference type="GO" id="GO:0055085">
    <property type="term" value="P:transmembrane transport"/>
    <property type="evidence" value="ECO:0007669"/>
    <property type="project" value="InterPro"/>
</dbReference>
<feature type="transmembrane region" description="Helical" evidence="5">
    <location>
        <begin position="62"/>
        <end position="79"/>
    </location>
</feature>
<dbReference type="CDD" id="cd07042">
    <property type="entry name" value="STAS_SulP_like_sulfate_transporter"/>
    <property type="match status" value="1"/>
</dbReference>
<sequence>MAGTDNMSDEATSFLPRTITELRAGYSTQKFIRDLLAGLTVGVVALPLAMAFAIASGTTPERGLFTAIVAGFLISLLGGSRYQIGGPTGAFVVIIYNVIYRHGYDGLVITTLLAGAMLLIFGLCRIGVLIKYIPYPVTTGFTAGIAVLIFSSQMKDFFGLQMDAVPPEFFDKWLAYAEHLGTINTTTLCVAGLALACILATRRFIPRIPAPVVGVAVASLAVWALGLQVETIGSRFGGIPRELPSFVWPTFTFARVRELLPDAMTIALLAGIESLLSCVVADGMTGDKHNSNVELTAQGVANIASVLFGGIPATGAIARTVTNIRSGGQTPVAGMVHAAVLVAFVLFLAPLASFIPLASLAAVLIMVSWDMSELHKFLRLLRAPKSDITVMCLTFVLTVVIDLTVAVYVGVMLASLLFMRRMSEVTAICSCAIDDKPVIQGRETAELVVPEGVQVYEIDGPFFFGVADRFQSVSQALQKQPEVFILRMRKASTVDSTGANALEAFCRTCRRRGTVLLLSGVRPAARRMMERFGTLDLIGRENLFENVDRAIEHAVRLLADKHGVPPTAKK</sequence>
<dbReference type="STRING" id="883.DvMF_1575"/>
<evidence type="ECO:0000256" key="3">
    <source>
        <dbReference type="ARBA" id="ARBA00022989"/>
    </source>
</evidence>
<proteinExistence type="predicted"/>
<dbReference type="HOGENOM" id="CLU_003182_13_1_7"/>
<feature type="transmembrane region" description="Helical" evidence="5">
    <location>
        <begin position="295"/>
        <end position="318"/>
    </location>
</feature>
<dbReference type="PANTHER" id="PTHR11814">
    <property type="entry name" value="SULFATE TRANSPORTER"/>
    <property type="match status" value="1"/>
</dbReference>
<feature type="transmembrane region" description="Helical" evidence="5">
    <location>
        <begin position="263"/>
        <end position="283"/>
    </location>
</feature>
<dbReference type="InterPro" id="IPR036513">
    <property type="entry name" value="STAS_dom_sf"/>
</dbReference>
<feature type="domain" description="STAS" evidence="6">
    <location>
        <begin position="443"/>
        <end position="554"/>
    </location>
</feature>
<organism evidence="7">
    <name type="scientific">Nitratidesulfovibrio vulgaris (strain DSM 19637 / Miyazaki F)</name>
    <name type="common">Desulfovibrio vulgaris</name>
    <dbReference type="NCBI Taxonomy" id="883"/>
    <lineage>
        <taxon>Bacteria</taxon>
        <taxon>Pseudomonadati</taxon>
        <taxon>Thermodesulfobacteriota</taxon>
        <taxon>Desulfovibrionia</taxon>
        <taxon>Desulfovibrionales</taxon>
        <taxon>Desulfovibrionaceae</taxon>
        <taxon>Nitratidesulfovibrio</taxon>
    </lineage>
</organism>
<evidence type="ECO:0000256" key="1">
    <source>
        <dbReference type="ARBA" id="ARBA00004141"/>
    </source>
</evidence>
<dbReference type="InterPro" id="IPR011547">
    <property type="entry name" value="SLC26A/SulP_dom"/>
</dbReference>
<dbReference type="KEGG" id="dvm:DvMF_1575"/>
<dbReference type="Pfam" id="PF01740">
    <property type="entry name" value="STAS"/>
    <property type="match status" value="1"/>
</dbReference>
<dbReference type="PROSITE" id="PS50801">
    <property type="entry name" value="STAS"/>
    <property type="match status" value="1"/>
</dbReference>
<keyword evidence="2 5" id="KW-0812">Transmembrane</keyword>
<evidence type="ECO:0000256" key="4">
    <source>
        <dbReference type="ARBA" id="ARBA00023136"/>
    </source>
</evidence>
<evidence type="ECO:0000256" key="2">
    <source>
        <dbReference type="ARBA" id="ARBA00022692"/>
    </source>
</evidence>
<accession>B8DRY4</accession>
<comment type="subcellular location">
    <subcellularLocation>
        <location evidence="1">Membrane</location>
        <topology evidence="1">Multi-pass membrane protein</topology>
    </subcellularLocation>
</comment>
<protein>
    <submittedName>
        <fullName evidence="7">Sulfate transporter</fullName>
    </submittedName>
</protein>
<dbReference type="NCBIfam" id="TIGR00815">
    <property type="entry name" value="sulP"/>
    <property type="match status" value="1"/>
</dbReference>
<feature type="transmembrane region" description="Helical" evidence="5">
    <location>
        <begin position="135"/>
        <end position="153"/>
    </location>
</feature>
<keyword evidence="3 5" id="KW-1133">Transmembrane helix</keyword>
<keyword evidence="4 5" id="KW-0472">Membrane</keyword>
<feature type="transmembrane region" description="Helical" evidence="5">
    <location>
        <begin position="106"/>
        <end position="128"/>
    </location>
</feature>
<gene>
    <name evidence="7" type="ordered locus">DvMF_1575</name>
</gene>
<evidence type="ECO:0000259" key="6">
    <source>
        <dbReference type="PROSITE" id="PS50801"/>
    </source>
</evidence>
<feature type="transmembrane region" description="Helical" evidence="5">
    <location>
        <begin position="388"/>
        <end position="419"/>
    </location>
</feature>
<feature type="transmembrane region" description="Helical" evidence="5">
    <location>
        <begin position="338"/>
        <end position="367"/>
    </location>
</feature>
<dbReference type="eggNOG" id="COG0659">
    <property type="taxonomic scope" value="Bacteria"/>
</dbReference>
<evidence type="ECO:0000256" key="5">
    <source>
        <dbReference type="SAM" id="Phobius"/>
    </source>
</evidence>
<dbReference type="EMBL" id="CP001197">
    <property type="protein sequence ID" value="ACL08523.1"/>
    <property type="molecule type" value="Genomic_DNA"/>
</dbReference>
<feature type="transmembrane region" description="Helical" evidence="5">
    <location>
        <begin position="173"/>
        <end position="201"/>
    </location>
</feature>
<dbReference type="Gene3D" id="3.30.750.24">
    <property type="entry name" value="STAS domain"/>
    <property type="match status" value="1"/>
</dbReference>
<feature type="transmembrane region" description="Helical" evidence="5">
    <location>
        <begin position="208"/>
        <end position="226"/>
    </location>
</feature>
<dbReference type="GO" id="GO:0016020">
    <property type="term" value="C:membrane"/>
    <property type="evidence" value="ECO:0007669"/>
    <property type="project" value="UniProtKB-SubCell"/>
</dbReference>
<name>B8DRY4_NITV9</name>
<dbReference type="Pfam" id="PF00916">
    <property type="entry name" value="Sulfate_transp"/>
    <property type="match status" value="1"/>
</dbReference>
<dbReference type="AlphaFoldDB" id="B8DRY4"/>
<reference evidence="7" key="1">
    <citation type="submission" date="2008-10" db="EMBL/GenBank/DDBJ databases">
        <title>Complete sequence of Desulfovibrio vulgaris str. 'Miyazaki F'.</title>
        <authorList>
            <person name="Lucas S."/>
            <person name="Copeland A."/>
            <person name="Lapidus A."/>
            <person name="Glavina del Rio T."/>
            <person name="Dalin E."/>
            <person name="Tice H."/>
            <person name="Bruce D."/>
            <person name="Goodwin L."/>
            <person name="Pitluck S."/>
            <person name="Sims D."/>
            <person name="Brettin T."/>
            <person name="Detter J.C."/>
            <person name="Han C."/>
            <person name="Larimer F."/>
            <person name="Land M."/>
            <person name="Hauser L."/>
            <person name="Kyrpides N."/>
            <person name="Mikhailova N."/>
            <person name="Hazen T.C."/>
            <person name="Richardson P."/>
        </authorList>
    </citation>
    <scope>NUCLEOTIDE SEQUENCE</scope>
    <source>
        <strain evidence="7">Miyazaki F</strain>
    </source>
</reference>
<dbReference type="InterPro" id="IPR002645">
    <property type="entry name" value="STAS_dom"/>
</dbReference>
<feature type="transmembrane region" description="Helical" evidence="5">
    <location>
        <begin position="35"/>
        <end position="56"/>
    </location>
</feature>